<protein>
    <recommendedName>
        <fullName evidence="1">Bacterial Pleckstrin homology domain-containing protein</fullName>
    </recommendedName>
</protein>
<dbReference type="CDD" id="cd13225">
    <property type="entry name" value="PH-like_bacteria"/>
    <property type="match status" value="1"/>
</dbReference>
<dbReference type="InterPro" id="IPR012544">
    <property type="entry name" value="PHb"/>
</dbReference>
<keyword evidence="3" id="KW-1185">Reference proteome</keyword>
<dbReference type="SUPFAM" id="SSF50729">
    <property type="entry name" value="PH domain-like"/>
    <property type="match status" value="1"/>
</dbReference>
<dbReference type="PANTHER" id="PTHR35796">
    <property type="entry name" value="HYPOTHETICAL CYTOSOLIC PROTEIN"/>
    <property type="match status" value="1"/>
</dbReference>
<evidence type="ECO:0000313" key="2">
    <source>
        <dbReference type="EMBL" id="AKA69474.1"/>
    </source>
</evidence>
<evidence type="ECO:0000259" key="1">
    <source>
        <dbReference type="Pfam" id="PF08000"/>
    </source>
</evidence>
<sequence length="125" mass="14334">MGLFDGLMGNASEVNIQEVEKELNNILSPSENIEKAYKLIRDMFIFTNKRLILVDKQGVTGKKVEYHSIPYKNITHFSIETSGHFDLDAELKIWISGTPNPIEKQFNKSLNIYELQSVLAEYVLK</sequence>
<dbReference type="Gene3D" id="2.30.29.50">
    <property type="entry name" value="Bacterial Pleckstrin homology domain"/>
    <property type="match status" value="1"/>
</dbReference>
<dbReference type="STRING" id="1548.CSCA_2349"/>
<dbReference type="AlphaFoldDB" id="A0A0E3JZ34"/>
<dbReference type="EMBL" id="CP009933">
    <property type="protein sequence ID" value="AKA69474.1"/>
    <property type="molecule type" value="Genomic_DNA"/>
</dbReference>
<organism evidence="2 3">
    <name type="scientific">Clostridium scatologenes</name>
    <dbReference type="NCBI Taxonomy" id="1548"/>
    <lineage>
        <taxon>Bacteria</taxon>
        <taxon>Bacillati</taxon>
        <taxon>Bacillota</taxon>
        <taxon>Clostridia</taxon>
        <taxon>Eubacteriales</taxon>
        <taxon>Clostridiaceae</taxon>
        <taxon>Clostridium</taxon>
    </lineage>
</organism>
<dbReference type="Proteomes" id="UP000033115">
    <property type="component" value="Chromosome"/>
</dbReference>
<dbReference type="KEGG" id="csq:CSCA_2349"/>
<dbReference type="PANTHER" id="PTHR35796:SF3">
    <property type="entry name" value="BHLH DOMAIN-CONTAINING PROTEIN"/>
    <property type="match status" value="1"/>
</dbReference>
<reference evidence="2 3" key="1">
    <citation type="journal article" date="2015" name="J. Biotechnol.">
        <title>Complete genome sequence of a malodorant-producing acetogen, Clostridium scatologenes ATCC 25775(T).</title>
        <authorList>
            <person name="Zhu Z."/>
            <person name="Guo T."/>
            <person name="Zheng H."/>
            <person name="Song T."/>
            <person name="Ouyang P."/>
            <person name="Xie J."/>
        </authorList>
    </citation>
    <scope>NUCLEOTIDE SEQUENCE [LARGE SCALE GENOMIC DNA]</scope>
    <source>
        <strain evidence="2 3">ATCC 25775</strain>
    </source>
</reference>
<dbReference type="HOGENOM" id="CLU_137895_0_0_9"/>
<accession>A0A0E3JZ34</accession>
<evidence type="ECO:0000313" key="3">
    <source>
        <dbReference type="Proteomes" id="UP000033115"/>
    </source>
</evidence>
<feature type="domain" description="Bacterial Pleckstrin homology" evidence="1">
    <location>
        <begin position="2"/>
        <end position="123"/>
    </location>
</feature>
<proteinExistence type="predicted"/>
<name>A0A0E3JZ34_CLOSL</name>
<dbReference type="RefSeq" id="WP_029160237.1">
    <property type="nucleotide sequence ID" value="NZ_CP009933.1"/>
</dbReference>
<gene>
    <name evidence="2" type="ORF">CSCA_2349</name>
</gene>
<dbReference type="Pfam" id="PF08000">
    <property type="entry name" value="bPH_1"/>
    <property type="match status" value="1"/>
</dbReference>
<dbReference type="InterPro" id="IPR037063">
    <property type="entry name" value="PHb_sf"/>
</dbReference>